<sequence>MNQSNQATQQVALRNKQREIQKYWFVLFIVALASLCRWARAIHSEPYNNTIFGGDAYVKQILSSNQHWAQAMLQMSIEMFSTSAPKSCMQSTLNWPPNSCLWTNNWQSSST</sequence>
<evidence type="ECO:0000313" key="4">
    <source>
        <dbReference type="EMBL" id="KAA1132159.1"/>
    </source>
</evidence>
<evidence type="ECO:0000313" key="5">
    <source>
        <dbReference type="Proteomes" id="UP000325313"/>
    </source>
</evidence>
<comment type="caution">
    <text evidence="3">The sequence shown here is derived from an EMBL/GenBank/DDBJ whole genome shotgun (WGS) entry which is preliminary data.</text>
</comment>
<dbReference type="AlphaFoldDB" id="A0A5B0RZZ3"/>
<dbReference type="Proteomes" id="UP000325313">
    <property type="component" value="Unassembled WGS sequence"/>
</dbReference>
<feature type="transmembrane region" description="Helical" evidence="1">
    <location>
        <begin position="23"/>
        <end position="40"/>
    </location>
</feature>
<keyword evidence="1" id="KW-1133">Transmembrane helix</keyword>
<accession>A0A5B0RZZ3</accession>
<name>A0A5B0RZZ3_PUCGR</name>
<protein>
    <submittedName>
        <fullName evidence="3">Uncharacterized protein</fullName>
    </submittedName>
</protein>
<evidence type="ECO:0000313" key="3">
    <source>
        <dbReference type="EMBL" id="KAA1131072.1"/>
    </source>
</evidence>
<dbReference type="EMBL" id="VDEP01000100">
    <property type="protein sequence ID" value="KAA1132159.1"/>
    <property type="molecule type" value="Genomic_DNA"/>
</dbReference>
<keyword evidence="1" id="KW-0812">Transmembrane</keyword>
<gene>
    <name evidence="4" type="ORF">PGTUg99_000456</name>
    <name evidence="2" type="ORF">PGTUg99_029312</name>
    <name evidence="3" type="ORF">PGTUg99_030557</name>
</gene>
<evidence type="ECO:0000313" key="2">
    <source>
        <dbReference type="EMBL" id="KAA1068524.1"/>
    </source>
</evidence>
<reference evidence="3 5" key="1">
    <citation type="submission" date="2019-05" db="EMBL/GenBank/DDBJ databases">
        <title>Emergence of the Ug99 lineage of the wheat stem rust pathogen through somatic hybridization.</title>
        <authorList>
            <person name="Li F."/>
            <person name="Upadhyaya N.M."/>
            <person name="Sperschneider J."/>
            <person name="Matny O."/>
            <person name="Nguyen-Phuc H."/>
            <person name="Mago R."/>
            <person name="Raley C."/>
            <person name="Miller M.E."/>
            <person name="Silverstein K.A.T."/>
            <person name="Henningsen E."/>
            <person name="Hirsch C.D."/>
            <person name="Visser B."/>
            <person name="Pretorius Z.A."/>
            <person name="Steffenson B.J."/>
            <person name="Schwessinger B."/>
            <person name="Dodds P.N."/>
            <person name="Figueroa M."/>
        </authorList>
    </citation>
    <scope>NUCLEOTIDE SEQUENCE [LARGE SCALE GENOMIC DNA]</scope>
    <source>
        <strain evidence="3 5">Ug99</strain>
    </source>
</reference>
<dbReference type="EMBL" id="VDEP01000505">
    <property type="protein sequence ID" value="KAA1068524.1"/>
    <property type="molecule type" value="Genomic_DNA"/>
</dbReference>
<dbReference type="EMBL" id="VDEP01000105">
    <property type="protein sequence ID" value="KAA1131072.1"/>
    <property type="molecule type" value="Genomic_DNA"/>
</dbReference>
<keyword evidence="1" id="KW-0472">Membrane</keyword>
<proteinExistence type="predicted"/>
<evidence type="ECO:0000256" key="1">
    <source>
        <dbReference type="SAM" id="Phobius"/>
    </source>
</evidence>
<organism evidence="3 5">
    <name type="scientific">Puccinia graminis f. sp. tritici</name>
    <dbReference type="NCBI Taxonomy" id="56615"/>
    <lineage>
        <taxon>Eukaryota</taxon>
        <taxon>Fungi</taxon>
        <taxon>Dikarya</taxon>
        <taxon>Basidiomycota</taxon>
        <taxon>Pucciniomycotina</taxon>
        <taxon>Pucciniomycetes</taxon>
        <taxon>Pucciniales</taxon>
        <taxon>Pucciniaceae</taxon>
        <taxon>Puccinia</taxon>
    </lineage>
</organism>